<protein>
    <recommendedName>
        <fullName evidence="2">GH16 domain-containing protein</fullName>
    </recommendedName>
</protein>
<evidence type="ECO:0000259" key="2">
    <source>
        <dbReference type="PROSITE" id="PS51762"/>
    </source>
</evidence>
<dbReference type="CDD" id="cd00413">
    <property type="entry name" value="Glyco_hydrolase_16"/>
    <property type="match status" value="1"/>
</dbReference>
<dbReference type="Gene3D" id="2.60.120.200">
    <property type="match status" value="1"/>
</dbReference>
<dbReference type="Proteomes" id="UP000030651">
    <property type="component" value="Unassembled WGS sequence"/>
</dbReference>
<dbReference type="GeneID" id="19270848"/>
<evidence type="ECO:0000313" key="3">
    <source>
        <dbReference type="EMBL" id="ETS83959.1"/>
    </source>
</evidence>
<gene>
    <name evidence="3" type="ORF">PFICI_05835</name>
</gene>
<dbReference type="KEGG" id="pfy:PFICI_05835"/>
<dbReference type="PROSITE" id="PS51762">
    <property type="entry name" value="GH16_2"/>
    <property type="match status" value="1"/>
</dbReference>
<dbReference type="PROSITE" id="PS51257">
    <property type="entry name" value="PROKAR_LIPOPROTEIN"/>
    <property type="match status" value="1"/>
</dbReference>
<feature type="chain" id="PRO_5004836031" description="GH16 domain-containing protein" evidence="1">
    <location>
        <begin position="35"/>
        <end position="365"/>
    </location>
</feature>
<organism evidence="3 4">
    <name type="scientific">Pestalotiopsis fici (strain W106-1 / CGMCC3.15140)</name>
    <dbReference type="NCBI Taxonomy" id="1229662"/>
    <lineage>
        <taxon>Eukaryota</taxon>
        <taxon>Fungi</taxon>
        <taxon>Dikarya</taxon>
        <taxon>Ascomycota</taxon>
        <taxon>Pezizomycotina</taxon>
        <taxon>Sordariomycetes</taxon>
        <taxon>Xylariomycetidae</taxon>
        <taxon>Amphisphaeriales</taxon>
        <taxon>Sporocadaceae</taxon>
        <taxon>Pestalotiopsis</taxon>
    </lineage>
</organism>
<keyword evidence="1" id="KW-0732">Signal</keyword>
<dbReference type="RefSeq" id="XP_007832607.1">
    <property type="nucleotide sequence ID" value="XM_007834416.1"/>
</dbReference>
<dbReference type="PANTHER" id="PTHR38121:SF4">
    <property type="entry name" value="GH16 DOMAIN-CONTAINING PROTEIN-RELATED"/>
    <property type="match status" value="1"/>
</dbReference>
<dbReference type="InParanoid" id="W3XD66"/>
<dbReference type="InterPro" id="IPR013320">
    <property type="entry name" value="ConA-like_dom_sf"/>
</dbReference>
<dbReference type="eggNOG" id="ENOG502SNV9">
    <property type="taxonomic scope" value="Eukaryota"/>
</dbReference>
<dbReference type="OrthoDB" id="4388755at2759"/>
<feature type="signal peptide" evidence="1">
    <location>
        <begin position="1"/>
        <end position="34"/>
    </location>
</feature>
<dbReference type="SUPFAM" id="SSF49899">
    <property type="entry name" value="Concanavalin A-like lectins/glucanases"/>
    <property type="match status" value="2"/>
</dbReference>
<dbReference type="OMA" id="WVELLFN"/>
<name>W3XD66_PESFW</name>
<dbReference type="InterPro" id="IPR000757">
    <property type="entry name" value="Beta-glucanase-like"/>
</dbReference>
<proteinExistence type="predicted"/>
<feature type="domain" description="GH16" evidence="2">
    <location>
        <begin position="56"/>
        <end position="308"/>
    </location>
</feature>
<sequence length="365" mass="40284">MLCSRASGAALQPVYHTLFVVFLFLSCLFTAADATNCSAFATNGTAAAQYNYYRFYDFRNIPSDTWDSVKNATSPNNASAGASTADMGWSLDWQRRSGLLYAGEGQNLLPIDYQPDKAALKTLDADEADPGVTTALGLTSSRQYSDRHQSAGIDFNEDSILYLSLRVRARVTGAKGACTAFFTYANDTQEADIELLTRDEDHVVGFNTQPSIDIHGNYINATHFNTSLPHNLTREQWVDYRMDWVSDQVVWYIDGVHMGNTSTNVPVEPSHLYITMWGNGGTWTENMTLGDSALLEIQWIEVAYNLSDAEPVANASAQICNLDEAKEDNTWQPTSFPAPHDFSASAGYKLGMSTLFMVLAIIFTI</sequence>
<reference evidence="4" key="1">
    <citation type="journal article" date="2015" name="BMC Genomics">
        <title>Genomic and transcriptomic analysis of the endophytic fungus Pestalotiopsis fici reveals its lifestyle and high potential for synthesis of natural products.</title>
        <authorList>
            <person name="Wang X."/>
            <person name="Zhang X."/>
            <person name="Liu L."/>
            <person name="Xiang M."/>
            <person name="Wang W."/>
            <person name="Sun X."/>
            <person name="Che Y."/>
            <person name="Guo L."/>
            <person name="Liu G."/>
            <person name="Guo L."/>
            <person name="Wang C."/>
            <person name="Yin W.B."/>
            <person name="Stadler M."/>
            <person name="Zhang X."/>
            <person name="Liu X."/>
        </authorList>
    </citation>
    <scope>NUCLEOTIDE SEQUENCE [LARGE SCALE GENOMIC DNA]</scope>
    <source>
        <strain evidence="4">W106-1 / CGMCC3.15140</strain>
    </source>
</reference>
<dbReference type="AlphaFoldDB" id="W3XD66"/>
<evidence type="ECO:0000256" key="1">
    <source>
        <dbReference type="SAM" id="SignalP"/>
    </source>
</evidence>
<dbReference type="GO" id="GO:0005975">
    <property type="term" value="P:carbohydrate metabolic process"/>
    <property type="evidence" value="ECO:0007669"/>
    <property type="project" value="InterPro"/>
</dbReference>
<evidence type="ECO:0000313" key="4">
    <source>
        <dbReference type="Proteomes" id="UP000030651"/>
    </source>
</evidence>
<keyword evidence="4" id="KW-1185">Reference proteome</keyword>
<accession>W3XD66</accession>
<dbReference type="Pfam" id="PF00722">
    <property type="entry name" value="Glyco_hydro_16"/>
    <property type="match status" value="1"/>
</dbReference>
<dbReference type="PANTHER" id="PTHR38121">
    <property type="entry name" value="GH16 DOMAIN-CONTAINING PROTEIN"/>
    <property type="match status" value="1"/>
</dbReference>
<dbReference type="EMBL" id="KI912111">
    <property type="protein sequence ID" value="ETS83959.1"/>
    <property type="molecule type" value="Genomic_DNA"/>
</dbReference>
<dbReference type="GO" id="GO:0004553">
    <property type="term" value="F:hydrolase activity, hydrolyzing O-glycosyl compounds"/>
    <property type="evidence" value="ECO:0007669"/>
    <property type="project" value="InterPro"/>
</dbReference>
<dbReference type="HOGENOM" id="CLU_039765_0_0_1"/>